<dbReference type="Proteomes" id="UP000009215">
    <property type="component" value="Chromosome"/>
</dbReference>
<gene>
    <name evidence="1" type="ORF">SDSE_1076</name>
</gene>
<name>A0AB33R5B9_STREQ</name>
<proteinExistence type="predicted"/>
<dbReference type="AlphaFoldDB" id="A0AB33R5B9"/>
<organism evidence="1 2">
    <name type="scientific">Streptococcus dysgalactiae subsp. equisimilis AC-2713</name>
    <dbReference type="NCBI Taxonomy" id="759913"/>
    <lineage>
        <taxon>Bacteria</taxon>
        <taxon>Bacillati</taxon>
        <taxon>Bacillota</taxon>
        <taxon>Bacilli</taxon>
        <taxon>Lactobacillales</taxon>
        <taxon>Streptococcaceae</taxon>
        <taxon>Streptococcus</taxon>
    </lineage>
</organism>
<reference evidence="1 2" key="1">
    <citation type="submission" date="2012-05" db="EMBL/GenBank/DDBJ databases">
        <title>Complete genome sequence of a Streptococcus dysgalactiae subsp. equisimilis strain possessing Lancefield's group A antigen.</title>
        <authorList>
            <person name="Luetticken R."/>
            <person name="Bruellhoff K."/>
            <person name="Van der Linden M."/>
            <person name="Peltroche-Llacsahuanga H."/>
            <person name="Blom J."/>
            <person name="Weber-Lehmann J."/>
            <person name="Ferretti J.J."/>
            <person name="McShan W.M."/>
        </authorList>
    </citation>
    <scope>NUCLEOTIDE SEQUENCE [LARGE SCALE GENOMIC DNA]</scope>
    <source>
        <strain evidence="1 2">AC-2713</strain>
    </source>
</reference>
<dbReference type="EMBL" id="HE858529">
    <property type="protein sequence ID" value="CCI62573.1"/>
    <property type="molecule type" value="Genomic_DNA"/>
</dbReference>
<evidence type="ECO:0008006" key="3">
    <source>
        <dbReference type="Google" id="ProtNLM"/>
    </source>
</evidence>
<protein>
    <recommendedName>
        <fullName evidence="3">Transposase</fullName>
    </recommendedName>
</protein>
<dbReference type="KEGG" id="sdc:SDSE_1076"/>
<accession>A0AB33R5B9</accession>
<evidence type="ECO:0000313" key="1">
    <source>
        <dbReference type="EMBL" id="CCI62573.1"/>
    </source>
</evidence>
<evidence type="ECO:0000313" key="2">
    <source>
        <dbReference type="Proteomes" id="UP000009215"/>
    </source>
</evidence>
<sequence length="37" mass="4349">MFFDGNIVNGVMKHKEHIKKPSVVTDSFYLIIDQQIR</sequence>